<organism evidence="8 9">
    <name type="scientific">Coniochaeta hoffmannii</name>
    <dbReference type="NCBI Taxonomy" id="91930"/>
    <lineage>
        <taxon>Eukaryota</taxon>
        <taxon>Fungi</taxon>
        <taxon>Dikarya</taxon>
        <taxon>Ascomycota</taxon>
        <taxon>Pezizomycotina</taxon>
        <taxon>Sordariomycetes</taxon>
        <taxon>Sordariomycetidae</taxon>
        <taxon>Coniochaetales</taxon>
        <taxon>Coniochaetaceae</taxon>
        <taxon>Coniochaeta</taxon>
    </lineage>
</organism>
<evidence type="ECO:0000256" key="1">
    <source>
        <dbReference type="ARBA" id="ARBA00001974"/>
    </source>
</evidence>
<dbReference type="EMBL" id="JANBVN010000024">
    <property type="protein sequence ID" value="KAJ9161300.1"/>
    <property type="molecule type" value="Genomic_DNA"/>
</dbReference>
<feature type="chain" id="PRO_5041336097" evidence="6">
    <location>
        <begin position="28"/>
        <end position="636"/>
    </location>
</feature>
<dbReference type="Pfam" id="PF01565">
    <property type="entry name" value="FAD_binding_4"/>
    <property type="match status" value="1"/>
</dbReference>
<evidence type="ECO:0000256" key="6">
    <source>
        <dbReference type="SAM" id="SignalP"/>
    </source>
</evidence>
<keyword evidence="6" id="KW-0732">Signal</keyword>
<dbReference type="Proteomes" id="UP001174691">
    <property type="component" value="Unassembled WGS sequence"/>
</dbReference>
<dbReference type="Pfam" id="PF08031">
    <property type="entry name" value="BBE"/>
    <property type="match status" value="1"/>
</dbReference>
<evidence type="ECO:0000256" key="2">
    <source>
        <dbReference type="ARBA" id="ARBA00005466"/>
    </source>
</evidence>
<dbReference type="AlphaFoldDB" id="A0AA38VZ51"/>
<feature type="domain" description="FAD-binding PCMH-type" evidence="7">
    <location>
        <begin position="167"/>
        <end position="346"/>
    </location>
</feature>
<evidence type="ECO:0000313" key="8">
    <source>
        <dbReference type="EMBL" id="KAJ9161300.1"/>
    </source>
</evidence>
<name>A0AA38VZ51_9PEZI</name>
<reference evidence="8" key="1">
    <citation type="submission" date="2022-07" db="EMBL/GenBank/DDBJ databases">
        <title>Fungi with potential for degradation of polypropylene.</title>
        <authorList>
            <person name="Gostincar C."/>
        </authorList>
    </citation>
    <scope>NUCLEOTIDE SEQUENCE</scope>
    <source>
        <strain evidence="8">EXF-13287</strain>
    </source>
</reference>
<dbReference type="InterPro" id="IPR006094">
    <property type="entry name" value="Oxid_FAD_bind_N"/>
</dbReference>
<evidence type="ECO:0000313" key="9">
    <source>
        <dbReference type="Proteomes" id="UP001174691"/>
    </source>
</evidence>
<comment type="caution">
    <text evidence="8">The sequence shown here is derived from an EMBL/GenBank/DDBJ whole genome shotgun (WGS) entry which is preliminary data.</text>
</comment>
<proteinExistence type="inferred from homology"/>
<dbReference type="PROSITE" id="PS51387">
    <property type="entry name" value="FAD_PCMH"/>
    <property type="match status" value="1"/>
</dbReference>
<accession>A0AA38VZ51</accession>
<dbReference type="InterPro" id="IPR036318">
    <property type="entry name" value="FAD-bd_PCMH-like_sf"/>
</dbReference>
<dbReference type="PANTHER" id="PTHR42973">
    <property type="entry name" value="BINDING OXIDOREDUCTASE, PUTATIVE (AFU_ORTHOLOGUE AFUA_1G17690)-RELATED"/>
    <property type="match status" value="1"/>
</dbReference>
<evidence type="ECO:0000256" key="4">
    <source>
        <dbReference type="ARBA" id="ARBA00022827"/>
    </source>
</evidence>
<dbReference type="Gene3D" id="3.30.465.10">
    <property type="match status" value="1"/>
</dbReference>
<dbReference type="InterPro" id="IPR016169">
    <property type="entry name" value="FAD-bd_PCMH_sub2"/>
</dbReference>
<keyword evidence="4" id="KW-0274">FAD</keyword>
<dbReference type="InterPro" id="IPR050416">
    <property type="entry name" value="FAD-linked_Oxidoreductase"/>
</dbReference>
<dbReference type="PANTHER" id="PTHR42973:SF39">
    <property type="entry name" value="FAD-BINDING PCMH-TYPE DOMAIN-CONTAINING PROTEIN"/>
    <property type="match status" value="1"/>
</dbReference>
<gene>
    <name evidence="8" type="ORF">NKR19_g2411</name>
</gene>
<feature type="signal peptide" evidence="6">
    <location>
        <begin position="1"/>
        <end position="27"/>
    </location>
</feature>
<keyword evidence="5" id="KW-0560">Oxidoreductase</keyword>
<evidence type="ECO:0000256" key="5">
    <source>
        <dbReference type="ARBA" id="ARBA00023002"/>
    </source>
</evidence>
<dbReference type="InterPro" id="IPR016166">
    <property type="entry name" value="FAD-bd_PCMH"/>
</dbReference>
<sequence>MASPTWLQAVTALLAVTALQFANEVTATTLCGCASRFDWENEELTDNAIAELSRHQDSSTTALLSFGDYSNVTTPTCKVFPGDALWPLQKVWDIFNTTLGGALVQTVPLAAPCYNSWPERDEATCQYITEHWSDPHLHVNDPASTQWPLFQGRTCLPTDDPNGNCTLGGYASYSVAVTKVTQIQLALNFARNTHIRLVVKNTGHDFMDKSIGAGALSIWTHKLKDIEFFEDYRCKGHSGPAFKLGAGVETEEVYRAAEDHGVTAVGGECRTVGLAGGYVAGGGHSPMSTLVGMGADQVLSLEVVLADGRLVTASEDSYPDLYWALRGGGGSTYGVVTSVVVKAYPKIPVTTMTFAFLTGPNVTVDTFWAGIRTYMSYFTTFTDAGAYGYFIVVAISPGQYLFNFMPFWGGNMTRPQLTTLVTPFLTDLASLGILVTPNITEYDSLYKAYTGTFPPEQVGAPVSNSASRLFPRENFRDAAKLNATLSAVRYTVEAGGTLVGYNIRPAVNREVNQTNAVNPAWRTTETLFILGGPAVQGNATDGQVAEAARTLTEDWMERWREVSPGAGSYLSEGDINEPEWEQAFYGEFYGRLRELNGRYDPWGLFWAPTAVGSEEWAVTGQRAWLPTQNGRLCRRT</sequence>
<dbReference type="GO" id="GO:0016491">
    <property type="term" value="F:oxidoreductase activity"/>
    <property type="evidence" value="ECO:0007669"/>
    <property type="project" value="UniProtKB-KW"/>
</dbReference>
<evidence type="ECO:0000256" key="3">
    <source>
        <dbReference type="ARBA" id="ARBA00022630"/>
    </source>
</evidence>
<evidence type="ECO:0000259" key="7">
    <source>
        <dbReference type="PROSITE" id="PS51387"/>
    </source>
</evidence>
<comment type="cofactor">
    <cofactor evidence="1">
        <name>FAD</name>
        <dbReference type="ChEBI" id="CHEBI:57692"/>
    </cofactor>
</comment>
<keyword evidence="9" id="KW-1185">Reference proteome</keyword>
<dbReference type="InterPro" id="IPR012951">
    <property type="entry name" value="BBE"/>
</dbReference>
<keyword evidence="3" id="KW-0285">Flavoprotein</keyword>
<protein>
    <submittedName>
        <fullName evidence="8">FAD-binding domain-containing protein</fullName>
    </submittedName>
</protein>
<dbReference type="GO" id="GO:0071949">
    <property type="term" value="F:FAD binding"/>
    <property type="evidence" value="ECO:0007669"/>
    <property type="project" value="InterPro"/>
</dbReference>
<dbReference type="SUPFAM" id="SSF56176">
    <property type="entry name" value="FAD-binding/transporter-associated domain-like"/>
    <property type="match status" value="1"/>
</dbReference>
<comment type="similarity">
    <text evidence="2">Belongs to the oxygen-dependent FAD-linked oxidoreductase family.</text>
</comment>